<name>A0A504YBA1_FASGI</name>
<dbReference type="EMBL" id="SUNJ01012021">
    <property type="protein sequence ID" value="TPP58434.1"/>
    <property type="molecule type" value="Genomic_DNA"/>
</dbReference>
<evidence type="ECO:0000313" key="1">
    <source>
        <dbReference type="EMBL" id="TPP58434.1"/>
    </source>
</evidence>
<reference evidence="1 2" key="1">
    <citation type="submission" date="2019-04" db="EMBL/GenBank/DDBJ databases">
        <title>Annotation for the trematode Fasciola gigantica.</title>
        <authorList>
            <person name="Choi Y.-J."/>
        </authorList>
    </citation>
    <scope>NUCLEOTIDE SEQUENCE [LARGE SCALE GENOMIC DNA]</scope>
    <source>
        <strain evidence="1">Uganda_cow_1</strain>
    </source>
</reference>
<comment type="caution">
    <text evidence="1">The sequence shown here is derived from an EMBL/GenBank/DDBJ whole genome shotgun (WGS) entry which is preliminary data.</text>
</comment>
<gene>
    <name evidence="1" type="ORF">FGIG_05111</name>
</gene>
<sequence>MKPPLSEFRFILHIPVNRNLIRSDFQSDNEMNLLFQS</sequence>
<accession>A0A504YBA1</accession>
<keyword evidence="2" id="KW-1185">Reference proteome</keyword>
<organism evidence="1 2">
    <name type="scientific">Fasciola gigantica</name>
    <name type="common">Giant liver fluke</name>
    <dbReference type="NCBI Taxonomy" id="46835"/>
    <lineage>
        <taxon>Eukaryota</taxon>
        <taxon>Metazoa</taxon>
        <taxon>Spiralia</taxon>
        <taxon>Lophotrochozoa</taxon>
        <taxon>Platyhelminthes</taxon>
        <taxon>Trematoda</taxon>
        <taxon>Digenea</taxon>
        <taxon>Plagiorchiida</taxon>
        <taxon>Echinostomata</taxon>
        <taxon>Echinostomatoidea</taxon>
        <taxon>Fasciolidae</taxon>
        <taxon>Fasciola</taxon>
    </lineage>
</organism>
<dbReference type="AlphaFoldDB" id="A0A504YBA1"/>
<dbReference type="Proteomes" id="UP000316759">
    <property type="component" value="Unassembled WGS sequence"/>
</dbReference>
<evidence type="ECO:0000313" key="2">
    <source>
        <dbReference type="Proteomes" id="UP000316759"/>
    </source>
</evidence>
<proteinExistence type="predicted"/>
<protein>
    <submittedName>
        <fullName evidence="1">Uncharacterized protein</fullName>
    </submittedName>
</protein>